<dbReference type="InterPro" id="IPR037151">
    <property type="entry name" value="AlkB-like_sf"/>
</dbReference>
<dbReference type="GO" id="GO:0051213">
    <property type="term" value="F:dioxygenase activity"/>
    <property type="evidence" value="ECO:0007669"/>
    <property type="project" value="UniProtKB-KW"/>
</dbReference>
<protein>
    <submittedName>
        <fullName evidence="2">Alkylated DNA repair dioxygenase AlkB</fullName>
    </submittedName>
</protein>
<dbReference type="Proteomes" id="UP000291591">
    <property type="component" value="Unassembled WGS sequence"/>
</dbReference>
<keyword evidence="3" id="KW-1185">Reference proteome</keyword>
<keyword evidence="2" id="KW-0223">Dioxygenase</keyword>
<dbReference type="SUPFAM" id="SSF51197">
    <property type="entry name" value="Clavaminate synthase-like"/>
    <property type="match status" value="1"/>
</dbReference>
<dbReference type="InterPro" id="IPR005123">
    <property type="entry name" value="Oxoglu/Fe-dep_dioxygenase_dom"/>
</dbReference>
<dbReference type="Pfam" id="PF13532">
    <property type="entry name" value="2OG-FeII_Oxy_2"/>
    <property type="match status" value="1"/>
</dbReference>
<reference evidence="2 3" key="1">
    <citation type="submission" date="2019-02" db="EMBL/GenBank/DDBJ databases">
        <title>Sequencing the genomes of 1000 actinobacteria strains.</title>
        <authorList>
            <person name="Klenk H.-P."/>
        </authorList>
    </citation>
    <scope>NUCLEOTIDE SEQUENCE [LARGE SCALE GENOMIC DNA]</scope>
    <source>
        <strain evidence="2 3">DSM 45779</strain>
    </source>
</reference>
<evidence type="ECO:0000313" key="2">
    <source>
        <dbReference type="EMBL" id="RZT87681.1"/>
    </source>
</evidence>
<dbReference type="InterPro" id="IPR032854">
    <property type="entry name" value="ALKBH3"/>
</dbReference>
<keyword evidence="2" id="KW-0560">Oxidoreductase</keyword>
<evidence type="ECO:0000259" key="1">
    <source>
        <dbReference type="PROSITE" id="PS51471"/>
    </source>
</evidence>
<dbReference type="InterPro" id="IPR027450">
    <property type="entry name" value="AlkB-like"/>
</dbReference>
<dbReference type="PANTHER" id="PTHR31212:SF4">
    <property type="entry name" value="ALPHA-KETOGLUTARATE-DEPENDENT DIOXYGENASE ALKB HOMOLOG 3"/>
    <property type="match status" value="1"/>
</dbReference>
<dbReference type="AlphaFoldDB" id="A0A4Q7V2Q1"/>
<name>A0A4Q7V2Q1_PSEST</name>
<feature type="domain" description="Fe2OG dioxygenase" evidence="1">
    <location>
        <begin position="119"/>
        <end position="215"/>
    </location>
</feature>
<dbReference type="EMBL" id="SHKL01000001">
    <property type="protein sequence ID" value="RZT87681.1"/>
    <property type="molecule type" value="Genomic_DNA"/>
</dbReference>
<comment type="caution">
    <text evidence="2">The sequence shown here is derived from an EMBL/GenBank/DDBJ whole genome shotgun (WGS) entry which is preliminary data.</text>
</comment>
<dbReference type="Gene3D" id="2.60.120.590">
    <property type="entry name" value="Alpha-ketoglutarate-dependent dioxygenase AlkB-like"/>
    <property type="match status" value="1"/>
</dbReference>
<accession>A0A4Q7V2Q1</accession>
<sequence length="226" mass="24989">MTGSVARVTMDLSWQSSLFDVAPDDGGGPGGFDGVCRHELAHGAWVDVVPGWCRGADELFVRLLETTPWRGHELWMYDRTVPEPRVTHRWRTDADDPAERPEPLLTEMAATLGERYDVVFTQVGANLYRDGDDSVAWHGDRVARELATSTVALVSLGATRPLRLRPTGGGESRSFPLASGDLLVMGGTCQRTWQHSVPKVRGSGPRISVQFRHAYPSGVDVRRRRI</sequence>
<dbReference type="GO" id="GO:0006307">
    <property type="term" value="P:DNA alkylation repair"/>
    <property type="evidence" value="ECO:0007669"/>
    <property type="project" value="InterPro"/>
</dbReference>
<dbReference type="PROSITE" id="PS51471">
    <property type="entry name" value="FE2OG_OXY"/>
    <property type="match status" value="1"/>
</dbReference>
<organism evidence="2 3">
    <name type="scientific">Pseudonocardia sediminis</name>
    <dbReference type="NCBI Taxonomy" id="1397368"/>
    <lineage>
        <taxon>Bacteria</taxon>
        <taxon>Bacillati</taxon>
        <taxon>Actinomycetota</taxon>
        <taxon>Actinomycetes</taxon>
        <taxon>Pseudonocardiales</taxon>
        <taxon>Pseudonocardiaceae</taxon>
        <taxon>Pseudonocardia</taxon>
    </lineage>
</organism>
<evidence type="ECO:0000313" key="3">
    <source>
        <dbReference type="Proteomes" id="UP000291591"/>
    </source>
</evidence>
<dbReference type="PANTHER" id="PTHR31212">
    <property type="entry name" value="ALPHA-KETOGLUTARATE-DEPENDENT DIOXYGENASE ALKB HOMOLOG 3"/>
    <property type="match status" value="1"/>
</dbReference>
<gene>
    <name evidence="2" type="ORF">EV383_4607</name>
</gene>
<proteinExistence type="predicted"/>